<dbReference type="PANTHER" id="PTHR38011">
    <property type="entry name" value="DIHYDROFOLATE REDUCTASE FAMILY PROTEIN (AFU_ORTHOLOGUE AFUA_8G06820)"/>
    <property type="match status" value="1"/>
</dbReference>
<dbReference type="InterPro" id="IPR004794">
    <property type="entry name" value="Eubact_RibD"/>
</dbReference>
<feature type="domain" description="Bacterial bifunctional deaminase-reductase C-terminal" evidence="5">
    <location>
        <begin position="70"/>
        <end position="277"/>
    </location>
</feature>
<dbReference type="AlphaFoldDB" id="A0A3B1BFK6"/>
<dbReference type="EMBL" id="UOGB01000071">
    <property type="protein sequence ID" value="VAX16899.1"/>
    <property type="molecule type" value="Genomic_DNA"/>
</dbReference>
<comment type="pathway">
    <text evidence="1">Cofactor biosynthesis; riboflavin biosynthesis; 5-amino-6-(D-ribitylamino)uracil from GTP: step 3/4.</text>
</comment>
<accession>A0A3B1BFK6</accession>
<evidence type="ECO:0000256" key="3">
    <source>
        <dbReference type="ARBA" id="ARBA00022857"/>
    </source>
</evidence>
<protein>
    <recommendedName>
        <fullName evidence="2">5-amino-6-(5-phosphoribosylamino)uracil reductase</fullName>
        <ecNumber evidence="2">1.1.1.193</ecNumber>
    </recommendedName>
</protein>
<dbReference type="NCBIfam" id="TIGR00326">
    <property type="entry name" value="eubact_ribD"/>
    <property type="match status" value="1"/>
</dbReference>
<name>A0A3B1BFK6_9ZZZZ</name>
<sequence>TGKTGPCAPALIEAGLSEVVIGSKDVSPKKGRRGIEALKRAGIKTRAGILQNECDRLVEDFIKHSVTGMPHVTLKAAITLDGKIATRTGDSKWISSSASRSRVHRLRNEMDAVIVGSDTVIADDPQLTVRHGRPRLNPLRVIVDGALSISAKSKIITTASHIPTLVAVTKSASPKKIGTIRKAGAEVVIIGGASKKINLRALLKELGKRNIMSAMMESGGALAGAAIKAGLIDRVLFFIAPKIAGGDYYAINVAGVAKMSEAWELDEVEVARSGPDIMIEGRIVNRDE</sequence>
<proteinExistence type="predicted"/>
<gene>
    <name evidence="6" type="ORF">MNBD_NITROSPINAE03-120</name>
</gene>
<dbReference type="GO" id="GO:0050661">
    <property type="term" value="F:NADP binding"/>
    <property type="evidence" value="ECO:0007669"/>
    <property type="project" value="InterPro"/>
</dbReference>
<dbReference type="EC" id="1.1.1.193" evidence="2"/>
<keyword evidence="6" id="KW-0378">Hydrolase</keyword>
<dbReference type="GO" id="GO:0009231">
    <property type="term" value="P:riboflavin biosynthetic process"/>
    <property type="evidence" value="ECO:0007669"/>
    <property type="project" value="UniProtKB-UniPathway"/>
</dbReference>
<dbReference type="Gene3D" id="3.40.430.10">
    <property type="entry name" value="Dihydrofolate Reductase, subunit A"/>
    <property type="match status" value="1"/>
</dbReference>
<keyword evidence="3" id="KW-0521">NADP</keyword>
<dbReference type="GO" id="GO:0008835">
    <property type="term" value="F:diaminohydroxyphosphoribosylaminopyrimidine deaminase activity"/>
    <property type="evidence" value="ECO:0007669"/>
    <property type="project" value="InterPro"/>
</dbReference>
<evidence type="ECO:0000259" key="5">
    <source>
        <dbReference type="Pfam" id="PF01872"/>
    </source>
</evidence>
<dbReference type="InterPro" id="IPR016193">
    <property type="entry name" value="Cytidine_deaminase-like"/>
</dbReference>
<evidence type="ECO:0000256" key="4">
    <source>
        <dbReference type="ARBA" id="ARBA00023002"/>
    </source>
</evidence>
<dbReference type="InterPro" id="IPR011549">
    <property type="entry name" value="RibD_C"/>
</dbReference>
<organism evidence="6">
    <name type="scientific">hydrothermal vent metagenome</name>
    <dbReference type="NCBI Taxonomy" id="652676"/>
    <lineage>
        <taxon>unclassified sequences</taxon>
        <taxon>metagenomes</taxon>
        <taxon>ecological metagenomes</taxon>
    </lineage>
</organism>
<dbReference type="PANTHER" id="PTHR38011:SF7">
    <property type="entry name" value="2,5-DIAMINO-6-RIBOSYLAMINO-4(3H)-PYRIMIDINONE 5'-PHOSPHATE REDUCTASE"/>
    <property type="match status" value="1"/>
</dbReference>
<keyword evidence="4 6" id="KW-0560">Oxidoreductase</keyword>
<dbReference type="InterPro" id="IPR002734">
    <property type="entry name" value="RibDG_C"/>
</dbReference>
<dbReference type="SUPFAM" id="SSF53597">
    <property type="entry name" value="Dihydrofolate reductase-like"/>
    <property type="match status" value="1"/>
</dbReference>
<dbReference type="NCBIfam" id="TIGR00227">
    <property type="entry name" value="ribD_Cterm"/>
    <property type="match status" value="1"/>
</dbReference>
<evidence type="ECO:0000256" key="1">
    <source>
        <dbReference type="ARBA" id="ARBA00004910"/>
    </source>
</evidence>
<dbReference type="Gene3D" id="3.40.140.10">
    <property type="entry name" value="Cytidine Deaminase, domain 2"/>
    <property type="match status" value="1"/>
</dbReference>
<dbReference type="InterPro" id="IPR050765">
    <property type="entry name" value="Riboflavin_Biosynth_HTPR"/>
</dbReference>
<dbReference type="SUPFAM" id="SSF53927">
    <property type="entry name" value="Cytidine deaminase-like"/>
    <property type="match status" value="1"/>
</dbReference>
<dbReference type="Pfam" id="PF01872">
    <property type="entry name" value="RibD_C"/>
    <property type="match status" value="1"/>
</dbReference>
<evidence type="ECO:0000313" key="6">
    <source>
        <dbReference type="EMBL" id="VAX16899.1"/>
    </source>
</evidence>
<reference evidence="6" key="1">
    <citation type="submission" date="2018-06" db="EMBL/GenBank/DDBJ databases">
        <authorList>
            <person name="Zhirakovskaya E."/>
        </authorList>
    </citation>
    <scope>NUCLEOTIDE SEQUENCE</scope>
</reference>
<feature type="non-terminal residue" evidence="6">
    <location>
        <position position="1"/>
    </location>
</feature>
<dbReference type="UniPathway" id="UPA00275">
    <property type="reaction ID" value="UER00402"/>
</dbReference>
<dbReference type="InterPro" id="IPR024072">
    <property type="entry name" value="DHFR-like_dom_sf"/>
</dbReference>
<dbReference type="GO" id="GO:0008703">
    <property type="term" value="F:5-amino-6-(5-phosphoribosylamino)uracil reductase activity"/>
    <property type="evidence" value="ECO:0007669"/>
    <property type="project" value="UniProtKB-EC"/>
</dbReference>
<evidence type="ECO:0000256" key="2">
    <source>
        <dbReference type="ARBA" id="ARBA00013173"/>
    </source>
</evidence>